<organism evidence="4 5">
    <name type="scientific">Amycolatopsis antarctica</name>
    <dbReference type="NCBI Taxonomy" id="1854586"/>
    <lineage>
        <taxon>Bacteria</taxon>
        <taxon>Bacillati</taxon>
        <taxon>Actinomycetota</taxon>
        <taxon>Actinomycetes</taxon>
        <taxon>Pseudonocardiales</taxon>
        <taxon>Pseudonocardiaceae</taxon>
        <taxon>Amycolatopsis</taxon>
    </lineage>
</organism>
<dbReference type="Pfam" id="PF03713">
    <property type="entry name" value="DUF305"/>
    <property type="match status" value="1"/>
</dbReference>
<dbReference type="OrthoDB" id="26872at2"/>
<dbReference type="Proteomes" id="UP000242444">
    <property type="component" value="Unassembled WGS sequence"/>
</dbReference>
<protein>
    <submittedName>
        <fullName evidence="4">DUF305 domain-containing protein</fullName>
    </submittedName>
</protein>
<dbReference type="EMBL" id="NKYE01000012">
    <property type="protein sequence ID" value="OZM71702.1"/>
    <property type="molecule type" value="Genomic_DNA"/>
</dbReference>
<feature type="signal peptide" evidence="2">
    <location>
        <begin position="1"/>
        <end position="17"/>
    </location>
</feature>
<keyword evidence="2" id="KW-0732">Signal</keyword>
<dbReference type="Gene3D" id="1.20.1260.10">
    <property type="match status" value="1"/>
</dbReference>
<sequence length="219" mass="23014">MRMRVVAVLLAAGTAAAVLGGCSDEPTGTEQNASVIVPGKPGEQASVIPPEDAGDHQQEPALNDADVTYVTRMIPHHQQAVVLTALVPERAADARVKAIAERISVAQDAEVTMMNVWLTDRGKAPVGAYGQRGGHPHAGDPALMPGMATQERIDALTAARGADFDRQFLDVMIAHHEGALAMAGEVLADGVDVRAQEMAQDVVTGQTAEIGRMQDIRDA</sequence>
<dbReference type="PROSITE" id="PS51257">
    <property type="entry name" value="PROKAR_LIPOPROTEIN"/>
    <property type="match status" value="1"/>
</dbReference>
<feature type="region of interest" description="Disordered" evidence="1">
    <location>
        <begin position="36"/>
        <end position="59"/>
    </location>
</feature>
<gene>
    <name evidence="4" type="ORF">CFN78_18800</name>
</gene>
<evidence type="ECO:0000259" key="3">
    <source>
        <dbReference type="Pfam" id="PF03713"/>
    </source>
</evidence>
<dbReference type="PANTHER" id="PTHR36933">
    <property type="entry name" value="SLL0788 PROTEIN"/>
    <property type="match status" value="1"/>
</dbReference>
<reference evidence="4 5" key="1">
    <citation type="submission" date="2017-07" db="EMBL/GenBank/DDBJ databases">
        <title>Amycolatopsis antarcticus sp. nov., isolated from the surface of an Antarcticus brown macroalga.</title>
        <authorList>
            <person name="Wang J."/>
            <person name="Leiva S."/>
            <person name="Huang J."/>
            <person name="Huang Y."/>
        </authorList>
    </citation>
    <scope>NUCLEOTIDE SEQUENCE [LARGE SCALE GENOMIC DNA]</scope>
    <source>
        <strain evidence="4 5">AU-G6</strain>
    </source>
</reference>
<proteinExistence type="predicted"/>
<comment type="caution">
    <text evidence="4">The sequence shown here is derived from an EMBL/GenBank/DDBJ whole genome shotgun (WGS) entry which is preliminary data.</text>
</comment>
<evidence type="ECO:0000256" key="1">
    <source>
        <dbReference type="SAM" id="MobiDB-lite"/>
    </source>
</evidence>
<feature type="domain" description="DUF305" evidence="3">
    <location>
        <begin position="66"/>
        <end position="216"/>
    </location>
</feature>
<dbReference type="InParanoid" id="A0A263CZV1"/>
<dbReference type="InterPro" id="IPR012347">
    <property type="entry name" value="Ferritin-like"/>
</dbReference>
<dbReference type="AlphaFoldDB" id="A0A263CZV1"/>
<evidence type="ECO:0000256" key="2">
    <source>
        <dbReference type="SAM" id="SignalP"/>
    </source>
</evidence>
<accession>A0A263CZV1</accession>
<dbReference type="InterPro" id="IPR005183">
    <property type="entry name" value="DUF305_CopM-like"/>
</dbReference>
<evidence type="ECO:0000313" key="4">
    <source>
        <dbReference type="EMBL" id="OZM71702.1"/>
    </source>
</evidence>
<keyword evidence="5" id="KW-1185">Reference proteome</keyword>
<feature type="chain" id="PRO_5039102380" evidence="2">
    <location>
        <begin position="18"/>
        <end position="219"/>
    </location>
</feature>
<evidence type="ECO:0000313" key="5">
    <source>
        <dbReference type="Proteomes" id="UP000242444"/>
    </source>
</evidence>
<name>A0A263CZV1_9PSEU</name>
<dbReference type="PANTHER" id="PTHR36933:SF1">
    <property type="entry name" value="SLL0788 PROTEIN"/>
    <property type="match status" value="1"/>
</dbReference>